<protein>
    <recommendedName>
        <fullName evidence="1">Helitron helicase-like domain-containing protein</fullName>
    </recommendedName>
</protein>
<dbReference type="InterPro" id="IPR025476">
    <property type="entry name" value="Helitron_helicase-like"/>
</dbReference>
<evidence type="ECO:0000259" key="1">
    <source>
        <dbReference type="Pfam" id="PF14214"/>
    </source>
</evidence>
<dbReference type="PANTHER" id="PTHR45786:SF80">
    <property type="entry name" value="HELITRON HELICASE-LIKE DOMAIN-CONTAINING PROTEIN"/>
    <property type="match status" value="1"/>
</dbReference>
<evidence type="ECO:0000313" key="3">
    <source>
        <dbReference type="Proteomes" id="UP000554482"/>
    </source>
</evidence>
<proteinExistence type="predicted"/>
<accession>A0A7J6VRS3</accession>
<sequence>MGVHLDQQLANADHGVYTYRAQGSIYHRIGCLLPQDNQRPRYLQMYIYDTDRELENRMAENSLVNREVLAILKQILDNCNPFVQVFRQISQRHDRDTIRLHLKESTSGRRQYDLPTSSQVAAILVGAEEPSDRNERDIIVQTRTGNLYNIADTAGFYDPLQYPLLHPYGNFGWDLNLFRDGPQRISTRAFYSYMFQIRPNHDSILLRAGRLLQQYVVDQYVKISTQNLRFIRDHQSTVRAELYQGLQDSFHAGETNTGNIGRKKILPASYIGSPRDMQRRYYDAMALVCRFVSGRSSIDRDEIQQFIDARWVCPHEAFWRIFAFPLNKMYPAVYSLPVSLCHFFIKHDINFL</sequence>
<comment type="caution">
    <text evidence="2">The sequence shown here is derived from an EMBL/GenBank/DDBJ whole genome shotgun (WGS) entry which is preliminary data.</text>
</comment>
<feature type="domain" description="Helitron helicase-like" evidence="1">
    <location>
        <begin position="190"/>
        <end position="291"/>
    </location>
</feature>
<organism evidence="2 3">
    <name type="scientific">Thalictrum thalictroides</name>
    <name type="common">Rue-anemone</name>
    <name type="synonym">Anemone thalictroides</name>
    <dbReference type="NCBI Taxonomy" id="46969"/>
    <lineage>
        <taxon>Eukaryota</taxon>
        <taxon>Viridiplantae</taxon>
        <taxon>Streptophyta</taxon>
        <taxon>Embryophyta</taxon>
        <taxon>Tracheophyta</taxon>
        <taxon>Spermatophyta</taxon>
        <taxon>Magnoliopsida</taxon>
        <taxon>Ranunculales</taxon>
        <taxon>Ranunculaceae</taxon>
        <taxon>Thalictroideae</taxon>
        <taxon>Thalictrum</taxon>
    </lineage>
</organism>
<dbReference type="OrthoDB" id="1930928at2759"/>
<evidence type="ECO:0000313" key="2">
    <source>
        <dbReference type="EMBL" id="KAF5187278.1"/>
    </source>
</evidence>
<dbReference type="Pfam" id="PF14214">
    <property type="entry name" value="Helitron_like_N"/>
    <property type="match status" value="1"/>
</dbReference>
<dbReference type="Proteomes" id="UP000554482">
    <property type="component" value="Unassembled WGS sequence"/>
</dbReference>
<reference evidence="2 3" key="1">
    <citation type="submission" date="2020-06" db="EMBL/GenBank/DDBJ databases">
        <title>Transcriptomic and genomic resources for Thalictrum thalictroides and T. hernandezii: Facilitating candidate gene discovery in an emerging model plant lineage.</title>
        <authorList>
            <person name="Arias T."/>
            <person name="Riano-Pachon D.M."/>
            <person name="Di Stilio V.S."/>
        </authorList>
    </citation>
    <scope>NUCLEOTIDE SEQUENCE [LARGE SCALE GENOMIC DNA]</scope>
    <source>
        <strain evidence="3">cv. WT478/WT964</strain>
        <tissue evidence="2">Leaves</tissue>
    </source>
</reference>
<keyword evidence="3" id="KW-1185">Reference proteome</keyword>
<gene>
    <name evidence="2" type="ORF">FRX31_023135</name>
</gene>
<name>A0A7J6VRS3_THATH</name>
<dbReference type="AlphaFoldDB" id="A0A7J6VRS3"/>
<dbReference type="PANTHER" id="PTHR45786">
    <property type="entry name" value="DNA BINDING PROTEIN-LIKE"/>
    <property type="match status" value="1"/>
</dbReference>
<dbReference type="EMBL" id="JABWDY010028211">
    <property type="protein sequence ID" value="KAF5187278.1"/>
    <property type="molecule type" value="Genomic_DNA"/>
</dbReference>